<protein>
    <submittedName>
        <fullName evidence="3">Transposable element Tc1 transposase</fullName>
    </submittedName>
</protein>
<evidence type="ECO:0000256" key="1">
    <source>
        <dbReference type="ARBA" id="ARBA00004123"/>
    </source>
</evidence>
<keyword evidence="4" id="KW-1185">Reference proteome</keyword>
<dbReference type="Gene3D" id="1.10.10.10">
    <property type="entry name" value="Winged helix-like DNA-binding domain superfamily/Winged helix DNA-binding domain"/>
    <property type="match status" value="1"/>
</dbReference>
<comment type="caution">
    <text evidence="3">The sequence shown here is derived from an EMBL/GenBank/DDBJ whole genome shotgun (WGS) entry which is preliminary data.</text>
</comment>
<dbReference type="Gene3D" id="3.30.420.10">
    <property type="entry name" value="Ribonuclease H-like superfamily/Ribonuclease H"/>
    <property type="match status" value="1"/>
</dbReference>
<dbReference type="SUPFAM" id="SSF46689">
    <property type="entry name" value="Homeodomain-like"/>
    <property type="match status" value="1"/>
</dbReference>
<dbReference type="Pfam" id="PF13384">
    <property type="entry name" value="HTH_23"/>
    <property type="match status" value="1"/>
</dbReference>
<dbReference type="AlphaFoldDB" id="A0A8X6RF78"/>
<dbReference type="InterPro" id="IPR009057">
    <property type="entry name" value="Homeodomain-like_sf"/>
</dbReference>
<evidence type="ECO:0000313" key="3">
    <source>
        <dbReference type="EMBL" id="GFX90576.1"/>
    </source>
</evidence>
<reference evidence="3" key="1">
    <citation type="submission" date="2020-08" db="EMBL/GenBank/DDBJ databases">
        <title>Multicomponent nature underlies the extraordinary mechanical properties of spider dragline silk.</title>
        <authorList>
            <person name="Kono N."/>
            <person name="Nakamura H."/>
            <person name="Mori M."/>
            <person name="Yoshida Y."/>
            <person name="Ohtoshi R."/>
            <person name="Malay A.D."/>
            <person name="Moran D.A.P."/>
            <person name="Tomita M."/>
            <person name="Numata K."/>
            <person name="Arakawa K."/>
        </authorList>
    </citation>
    <scope>NUCLEOTIDE SEQUENCE</scope>
</reference>
<evidence type="ECO:0000313" key="4">
    <source>
        <dbReference type="Proteomes" id="UP000887159"/>
    </source>
</evidence>
<name>A0A8X6RF78_TRICX</name>
<dbReference type="PANTHER" id="PTHR23022:SF135">
    <property type="entry name" value="SI:DKEY-77F5.3"/>
    <property type="match status" value="1"/>
</dbReference>
<dbReference type="PANTHER" id="PTHR23022">
    <property type="entry name" value="TRANSPOSABLE ELEMENT-RELATED"/>
    <property type="match status" value="1"/>
</dbReference>
<dbReference type="InterPro" id="IPR036397">
    <property type="entry name" value="RNaseH_sf"/>
</dbReference>
<comment type="subcellular location">
    <subcellularLocation>
        <location evidence="1">Nucleus</location>
    </subcellularLocation>
</comment>
<feature type="domain" description="Transposase Tc1-like" evidence="2">
    <location>
        <begin position="69"/>
        <end position="140"/>
    </location>
</feature>
<dbReference type="InterPro" id="IPR052338">
    <property type="entry name" value="Transposase_5"/>
</dbReference>
<dbReference type="GO" id="GO:0005634">
    <property type="term" value="C:nucleus"/>
    <property type="evidence" value="ECO:0007669"/>
    <property type="project" value="UniProtKB-SubCell"/>
</dbReference>
<proteinExistence type="predicted"/>
<dbReference type="InterPro" id="IPR002492">
    <property type="entry name" value="Transposase_Tc1-like"/>
</dbReference>
<dbReference type="InterPro" id="IPR036388">
    <property type="entry name" value="WH-like_DNA-bd_sf"/>
</dbReference>
<dbReference type="Proteomes" id="UP000887159">
    <property type="component" value="Unassembled WGS sequence"/>
</dbReference>
<dbReference type="EMBL" id="BMAU01021102">
    <property type="protein sequence ID" value="GFX90576.1"/>
    <property type="molecule type" value="Genomic_DNA"/>
</dbReference>
<dbReference type="Pfam" id="PF01498">
    <property type="entry name" value="HTH_Tnp_Tc3_2"/>
    <property type="match status" value="1"/>
</dbReference>
<sequence>MGPRGQTSIDVKKFILRLFKKGISYREIAKIVGRSHSCVQKIIGRFKSDGLIENKSGRGRKSILSDVAKRKVLKDIKIDPKLSVVKLAAETSRIIGRCVSAETVRKLIRHAGYSSLVAKKKHFINLQNQKKRLEFTKTHQLKTDNFWKKVIFSDESKFNFFGSDGRRTVWRKPNTVLDPKNLRPTVKHGGGSVMVWGCMASNGGRKFSF</sequence>
<accession>A0A8X6RF78</accession>
<dbReference type="GO" id="GO:0003677">
    <property type="term" value="F:DNA binding"/>
    <property type="evidence" value="ECO:0007669"/>
    <property type="project" value="InterPro"/>
</dbReference>
<evidence type="ECO:0000259" key="2">
    <source>
        <dbReference type="Pfam" id="PF01498"/>
    </source>
</evidence>
<organism evidence="3 4">
    <name type="scientific">Trichonephila clavipes</name>
    <name type="common">Golden silk orbweaver</name>
    <name type="synonym">Nephila clavipes</name>
    <dbReference type="NCBI Taxonomy" id="2585209"/>
    <lineage>
        <taxon>Eukaryota</taxon>
        <taxon>Metazoa</taxon>
        <taxon>Ecdysozoa</taxon>
        <taxon>Arthropoda</taxon>
        <taxon>Chelicerata</taxon>
        <taxon>Arachnida</taxon>
        <taxon>Araneae</taxon>
        <taxon>Araneomorphae</taxon>
        <taxon>Entelegynae</taxon>
        <taxon>Araneoidea</taxon>
        <taxon>Nephilidae</taxon>
        <taxon>Trichonephila</taxon>
    </lineage>
</organism>
<dbReference type="GO" id="GO:0006313">
    <property type="term" value="P:DNA transposition"/>
    <property type="evidence" value="ECO:0007669"/>
    <property type="project" value="InterPro"/>
</dbReference>
<dbReference type="GO" id="GO:0015074">
    <property type="term" value="P:DNA integration"/>
    <property type="evidence" value="ECO:0007669"/>
    <property type="project" value="InterPro"/>
</dbReference>
<gene>
    <name evidence="3" type="primary">tc1a</name>
    <name evidence="3" type="ORF">TNCV_3562421</name>
</gene>